<evidence type="ECO:0000256" key="5">
    <source>
        <dbReference type="ARBA" id="ARBA00023136"/>
    </source>
</evidence>
<dbReference type="SUPFAM" id="SSF54523">
    <property type="entry name" value="Pili subunits"/>
    <property type="match status" value="1"/>
</dbReference>
<gene>
    <name evidence="8" type="ORF">Lsed01_00857</name>
</gene>
<accession>A0ABP9WI27</accession>
<feature type="transmembrane region" description="Helical" evidence="7">
    <location>
        <begin position="21"/>
        <end position="43"/>
    </location>
</feature>
<comment type="caution">
    <text evidence="8">The sequence shown here is derived from an EMBL/GenBank/DDBJ whole genome shotgun (WGS) entry which is preliminary data.</text>
</comment>
<sequence length="216" mass="23340">MLTQVQQRLRARQEGEKGFTLIELLVVIIILGILAAIAIPLFMNQQKSAMRSTLESDVRNSVATVLDATKGRPSFENAPTTFTPGIGSQVIAGDHPEVAGAFMIYGFSVDAGDYAYCYDSSKGKADESYCPESGTPAEEAAEADAENGNEACFSADGTDSAYLAGFDGGFWYADWDDFYADRAGYWDSTWGGGCVGEWQRGYNDQISGNEYSPFGE</sequence>
<evidence type="ECO:0000256" key="4">
    <source>
        <dbReference type="ARBA" id="ARBA00022989"/>
    </source>
</evidence>
<name>A0ABP9WI27_9MICO</name>
<dbReference type="Proteomes" id="UP001426770">
    <property type="component" value="Unassembled WGS sequence"/>
</dbReference>
<dbReference type="EMBL" id="BAABRR010000003">
    <property type="protein sequence ID" value="GAA5518430.1"/>
    <property type="molecule type" value="Genomic_DNA"/>
</dbReference>
<keyword evidence="5 7" id="KW-0472">Membrane</keyword>
<dbReference type="InterPro" id="IPR012902">
    <property type="entry name" value="N_methyl_site"/>
</dbReference>
<protein>
    <recommendedName>
        <fullName evidence="10">Prepilin-type N-terminal cleavage/methylation domain-containing protein</fullName>
    </recommendedName>
</protein>
<feature type="region of interest" description="Disordered" evidence="6">
    <location>
        <begin position="128"/>
        <end position="147"/>
    </location>
</feature>
<dbReference type="Pfam" id="PF07963">
    <property type="entry name" value="N_methyl"/>
    <property type="match status" value="1"/>
</dbReference>
<evidence type="ECO:0000313" key="8">
    <source>
        <dbReference type="EMBL" id="GAA5518430.1"/>
    </source>
</evidence>
<evidence type="ECO:0000313" key="9">
    <source>
        <dbReference type="Proteomes" id="UP001426770"/>
    </source>
</evidence>
<evidence type="ECO:0000256" key="1">
    <source>
        <dbReference type="ARBA" id="ARBA00004167"/>
    </source>
</evidence>
<dbReference type="NCBIfam" id="TIGR02532">
    <property type="entry name" value="IV_pilin_GFxxxE"/>
    <property type="match status" value="1"/>
</dbReference>
<evidence type="ECO:0000256" key="7">
    <source>
        <dbReference type="SAM" id="Phobius"/>
    </source>
</evidence>
<proteinExistence type="predicted"/>
<dbReference type="PROSITE" id="PS00409">
    <property type="entry name" value="PROKAR_NTER_METHYL"/>
    <property type="match status" value="1"/>
</dbReference>
<keyword evidence="3 7" id="KW-0812">Transmembrane</keyword>
<keyword evidence="9" id="KW-1185">Reference proteome</keyword>
<reference evidence="8 9" key="1">
    <citation type="submission" date="2024-02" db="EMBL/GenBank/DDBJ databases">
        <title>Lysinimicrobium sediminis NBRC 112286.</title>
        <authorList>
            <person name="Ichikawa N."/>
            <person name="Katano-Makiyama Y."/>
            <person name="Hidaka K."/>
        </authorList>
    </citation>
    <scope>NUCLEOTIDE SEQUENCE [LARGE SCALE GENOMIC DNA]</scope>
    <source>
        <strain evidence="8 9">NBRC 112286</strain>
    </source>
</reference>
<evidence type="ECO:0000256" key="6">
    <source>
        <dbReference type="SAM" id="MobiDB-lite"/>
    </source>
</evidence>
<organism evidence="8 9">
    <name type="scientific">Demequina sediminis</name>
    <dbReference type="NCBI Taxonomy" id="1930058"/>
    <lineage>
        <taxon>Bacteria</taxon>
        <taxon>Bacillati</taxon>
        <taxon>Actinomycetota</taxon>
        <taxon>Actinomycetes</taxon>
        <taxon>Micrococcales</taxon>
        <taxon>Demequinaceae</taxon>
        <taxon>Demequina</taxon>
    </lineage>
</organism>
<evidence type="ECO:0000256" key="3">
    <source>
        <dbReference type="ARBA" id="ARBA00022692"/>
    </source>
</evidence>
<dbReference type="PANTHER" id="PTHR30093:SF44">
    <property type="entry name" value="TYPE II SECRETION SYSTEM CORE PROTEIN G"/>
    <property type="match status" value="1"/>
</dbReference>
<comment type="subcellular location">
    <subcellularLocation>
        <location evidence="1">Membrane</location>
        <topology evidence="1">Single-pass membrane protein</topology>
    </subcellularLocation>
</comment>
<dbReference type="Gene3D" id="3.30.700.10">
    <property type="entry name" value="Glycoprotein, Type 4 Pilin"/>
    <property type="match status" value="1"/>
</dbReference>
<dbReference type="RefSeq" id="WP_345378740.1">
    <property type="nucleotide sequence ID" value="NZ_BAABRR010000003.1"/>
</dbReference>
<keyword evidence="2" id="KW-0488">Methylation</keyword>
<dbReference type="PANTHER" id="PTHR30093">
    <property type="entry name" value="GENERAL SECRETION PATHWAY PROTEIN G"/>
    <property type="match status" value="1"/>
</dbReference>
<keyword evidence="4 7" id="KW-1133">Transmembrane helix</keyword>
<evidence type="ECO:0008006" key="10">
    <source>
        <dbReference type="Google" id="ProtNLM"/>
    </source>
</evidence>
<dbReference type="InterPro" id="IPR045584">
    <property type="entry name" value="Pilin-like"/>
</dbReference>
<evidence type="ECO:0000256" key="2">
    <source>
        <dbReference type="ARBA" id="ARBA00022481"/>
    </source>
</evidence>